<evidence type="ECO:0000313" key="2">
    <source>
        <dbReference type="Proteomes" id="UP000054270"/>
    </source>
</evidence>
<protein>
    <submittedName>
        <fullName evidence="1">Uncharacterized protein</fullName>
    </submittedName>
</protein>
<gene>
    <name evidence="1" type="ORF">HYPSUDRAFT_202327</name>
</gene>
<proteinExistence type="predicted"/>
<name>A0A0D2L618_HYPSF</name>
<evidence type="ECO:0000313" key="1">
    <source>
        <dbReference type="EMBL" id="KJA22317.1"/>
    </source>
</evidence>
<dbReference type="EMBL" id="KN817551">
    <property type="protein sequence ID" value="KJA22317.1"/>
    <property type="molecule type" value="Genomic_DNA"/>
</dbReference>
<accession>A0A0D2L618</accession>
<dbReference type="AlphaFoldDB" id="A0A0D2L618"/>
<reference evidence="2" key="1">
    <citation type="submission" date="2014-04" db="EMBL/GenBank/DDBJ databases">
        <title>Evolutionary Origins and Diversification of the Mycorrhizal Mutualists.</title>
        <authorList>
            <consortium name="DOE Joint Genome Institute"/>
            <consortium name="Mycorrhizal Genomics Consortium"/>
            <person name="Kohler A."/>
            <person name="Kuo A."/>
            <person name="Nagy L.G."/>
            <person name="Floudas D."/>
            <person name="Copeland A."/>
            <person name="Barry K.W."/>
            <person name="Cichocki N."/>
            <person name="Veneault-Fourrey C."/>
            <person name="LaButti K."/>
            <person name="Lindquist E.A."/>
            <person name="Lipzen A."/>
            <person name="Lundell T."/>
            <person name="Morin E."/>
            <person name="Murat C."/>
            <person name="Riley R."/>
            <person name="Ohm R."/>
            <person name="Sun H."/>
            <person name="Tunlid A."/>
            <person name="Henrissat B."/>
            <person name="Grigoriev I.V."/>
            <person name="Hibbett D.S."/>
            <person name="Martin F."/>
        </authorList>
    </citation>
    <scope>NUCLEOTIDE SEQUENCE [LARGE SCALE GENOMIC DNA]</scope>
    <source>
        <strain evidence="2">FD-334 SS-4</strain>
    </source>
</reference>
<sequence length="71" mass="7971">MVRGTPLLVYNASPPVHDTGAQQNERRSTALIQKIRLFVTGAFPPPRTFSPAPPHRSFRFVPLFPTISKTR</sequence>
<keyword evidence="2" id="KW-1185">Reference proteome</keyword>
<organism evidence="1 2">
    <name type="scientific">Hypholoma sublateritium (strain FD-334 SS-4)</name>
    <dbReference type="NCBI Taxonomy" id="945553"/>
    <lineage>
        <taxon>Eukaryota</taxon>
        <taxon>Fungi</taxon>
        <taxon>Dikarya</taxon>
        <taxon>Basidiomycota</taxon>
        <taxon>Agaricomycotina</taxon>
        <taxon>Agaricomycetes</taxon>
        <taxon>Agaricomycetidae</taxon>
        <taxon>Agaricales</taxon>
        <taxon>Agaricineae</taxon>
        <taxon>Strophariaceae</taxon>
        <taxon>Hypholoma</taxon>
    </lineage>
</organism>
<dbReference type="Proteomes" id="UP000054270">
    <property type="component" value="Unassembled WGS sequence"/>
</dbReference>